<keyword evidence="7" id="KW-0560">Oxidoreductase</keyword>
<comment type="subcellular location">
    <subcellularLocation>
        <location evidence="2">Secreted</location>
    </subcellularLocation>
</comment>
<evidence type="ECO:0000259" key="17">
    <source>
        <dbReference type="Pfam" id="PF03443"/>
    </source>
</evidence>
<keyword evidence="6" id="KW-0136">Cellulose degradation</keyword>
<evidence type="ECO:0000256" key="16">
    <source>
        <dbReference type="SAM" id="MobiDB-lite"/>
    </source>
</evidence>
<keyword evidence="19" id="KW-1185">Reference proteome</keyword>
<dbReference type="Gene3D" id="2.70.50.70">
    <property type="match status" value="1"/>
</dbReference>
<feature type="compositionally biased region" description="Low complexity" evidence="16">
    <location>
        <begin position="254"/>
        <end position="280"/>
    </location>
</feature>
<dbReference type="GO" id="GO:0016787">
    <property type="term" value="F:hydrolase activity"/>
    <property type="evidence" value="ECO:0007669"/>
    <property type="project" value="UniProtKB-KW"/>
</dbReference>
<feature type="compositionally biased region" description="Low complexity" evidence="16">
    <location>
        <begin position="288"/>
        <end position="304"/>
    </location>
</feature>
<keyword evidence="9" id="KW-0503">Monooxygenase</keyword>
<dbReference type="AlphaFoldDB" id="A0AAD8V0D3"/>
<keyword evidence="18" id="KW-0378">Hydrolase</keyword>
<evidence type="ECO:0000256" key="1">
    <source>
        <dbReference type="ARBA" id="ARBA00001973"/>
    </source>
</evidence>
<protein>
    <recommendedName>
        <fullName evidence="15">lytic cellulose monooxygenase (C4-dehydrogenating)</fullName>
        <ecNumber evidence="15">1.14.99.56</ecNumber>
    </recommendedName>
</protein>
<feature type="domain" description="Auxiliary Activity family 9 catalytic" evidence="17">
    <location>
        <begin position="18"/>
        <end position="233"/>
    </location>
</feature>
<dbReference type="RefSeq" id="XP_060408798.1">
    <property type="nucleotide sequence ID" value="XM_060562594.1"/>
</dbReference>
<keyword evidence="11" id="KW-0119">Carbohydrate metabolism</keyword>
<keyword evidence="12" id="KW-0624">Polysaccharide degradation</keyword>
<comment type="caution">
    <text evidence="18">The sequence shown here is derived from an EMBL/GenBank/DDBJ whole genome shotgun (WGS) entry which is preliminary data.</text>
</comment>
<keyword evidence="5" id="KW-0732">Signal</keyword>
<evidence type="ECO:0000256" key="6">
    <source>
        <dbReference type="ARBA" id="ARBA00023001"/>
    </source>
</evidence>
<evidence type="ECO:0000256" key="7">
    <source>
        <dbReference type="ARBA" id="ARBA00023002"/>
    </source>
</evidence>
<evidence type="ECO:0000256" key="11">
    <source>
        <dbReference type="ARBA" id="ARBA00023277"/>
    </source>
</evidence>
<dbReference type="CDD" id="cd21175">
    <property type="entry name" value="LPMO_AA9"/>
    <property type="match status" value="1"/>
</dbReference>
<keyword evidence="3" id="KW-0964">Secreted</keyword>
<evidence type="ECO:0000313" key="19">
    <source>
        <dbReference type="Proteomes" id="UP001230504"/>
    </source>
</evidence>
<comment type="similarity">
    <text evidence="13">Belongs to the polysaccharide monooxygenase AA9 family.</text>
</comment>
<dbReference type="GO" id="GO:0004497">
    <property type="term" value="F:monooxygenase activity"/>
    <property type="evidence" value="ECO:0007669"/>
    <property type="project" value="UniProtKB-KW"/>
</dbReference>
<evidence type="ECO:0000256" key="10">
    <source>
        <dbReference type="ARBA" id="ARBA00023157"/>
    </source>
</evidence>
<evidence type="ECO:0000256" key="2">
    <source>
        <dbReference type="ARBA" id="ARBA00004613"/>
    </source>
</evidence>
<evidence type="ECO:0000256" key="4">
    <source>
        <dbReference type="ARBA" id="ARBA00022723"/>
    </source>
</evidence>
<dbReference type="EMBL" id="JAHLJV010000098">
    <property type="protein sequence ID" value="KAK1573135.1"/>
    <property type="molecule type" value="Genomic_DNA"/>
</dbReference>
<dbReference type="InterPro" id="IPR005103">
    <property type="entry name" value="AA9_LPMO"/>
</dbReference>
<feature type="region of interest" description="Disordered" evidence="16">
    <location>
        <begin position="254"/>
        <end position="479"/>
    </location>
</feature>
<dbReference type="GO" id="GO:0005576">
    <property type="term" value="C:extracellular region"/>
    <property type="evidence" value="ECO:0007669"/>
    <property type="project" value="UniProtKB-SubCell"/>
</dbReference>
<accession>A0AAD8V0D3</accession>
<dbReference type="GO" id="GO:0030245">
    <property type="term" value="P:cellulose catabolic process"/>
    <property type="evidence" value="ECO:0007669"/>
    <property type="project" value="UniProtKB-KW"/>
</dbReference>
<evidence type="ECO:0000256" key="14">
    <source>
        <dbReference type="ARBA" id="ARBA00045077"/>
    </source>
</evidence>
<feature type="compositionally biased region" description="Low complexity" evidence="16">
    <location>
        <begin position="414"/>
        <end position="427"/>
    </location>
</feature>
<dbReference type="EC" id="1.14.99.56" evidence="15"/>
<reference evidence="18" key="1">
    <citation type="submission" date="2021-06" db="EMBL/GenBank/DDBJ databases">
        <title>Comparative genomics, transcriptomics and evolutionary studies reveal genomic signatures of adaptation to plant cell wall in hemibiotrophic fungi.</title>
        <authorList>
            <consortium name="DOE Joint Genome Institute"/>
            <person name="Baroncelli R."/>
            <person name="Diaz J.F."/>
            <person name="Benocci T."/>
            <person name="Peng M."/>
            <person name="Battaglia E."/>
            <person name="Haridas S."/>
            <person name="Andreopoulos W."/>
            <person name="Labutti K."/>
            <person name="Pangilinan J."/>
            <person name="Floch G.L."/>
            <person name="Makela M.R."/>
            <person name="Henrissat B."/>
            <person name="Grigoriev I.V."/>
            <person name="Crouch J.A."/>
            <person name="De Vries R.P."/>
            <person name="Sukno S.A."/>
            <person name="Thon M.R."/>
        </authorList>
    </citation>
    <scope>NUCLEOTIDE SEQUENCE</scope>
    <source>
        <strain evidence="18">CBS 125086</strain>
    </source>
</reference>
<evidence type="ECO:0000256" key="15">
    <source>
        <dbReference type="ARBA" id="ARBA00047174"/>
    </source>
</evidence>
<dbReference type="GO" id="GO:0046872">
    <property type="term" value="F:metal ion binding"/>
    <property type="evidence" value="ECO:0007669"/>
    <property type="project" value="UniProtKB-KW"/>
</dbReference>
<dbReference type="PANTHER" id="PTHR33353:SF6">
    <property type="entry name" value="ENDOGLUCANASE IV"/>
    <property type="match status" value="1"/>
</dbReference>
<evidence type="ECO:0000256" key="3">
    <source>
        <dbReference type="ARBA" id="ARBA00022525"/>
    </source>
</evidence>
<comment type="catalytic activity">
    <reaction evidence="14">
        <text>[(1-&gt;4)-beta-D-glucosyl]n+m + reduced acceptor + O2 = 4-dehydro-beta-D-glucosyl-[(1-&gt;4)-beta-D-glucosyl]n-1 + [(1-&gt;4)-beta-D-glucosyl]m + acceptor + H2O.</text>
        <dbReference type="EC" id="1.14.99.56"/>
    </reaction>
</comment>
<keyword evidence="8" id="KW-0186">Copper</keyword>
<name>A0AAD8V0D3_9PEZI</name>
<feature type="compositionally biased region" description="Low complexity" evidence="16">
    <location>
        <begin position="439"/>
        <end position="450"/>
    </location>
</feature>
<gene>
    <name evidence="18" type="ORF">LY79DRAFT_653269</name>
</gene>
<feature type="compositionally biased region" description="Low complexity" evidence="16">
    <location>
        <begin position="369"/>
        <end position="382"/>
    </location>
</feature>
<evidence type="ECO:0000256" key="9">
    <source>
        <dbReference type="ARBA" id="ARBA00023033"/>
    </source>
</evidence>
<dbReference type="InterPro" id="IPR049892">
    <property type="entry name" value="AA9"/>
</dbReference>
<comment type="cofactor">
    <cofactor evidence="1">
        <name>Cu(2+)</name>
        <dbReference type="ChEBI" id="CHEBI:29036"/>
    </cofactor>
</comment>
<dbReference type="PANTHER" id="PTHR33353">
    <property type="entry name" value="PUTATIVE (AFU_ORTHOLOGUE AFUA_1G12560)-RELATED"/>
    <property type="match status" value="1"/>
</dbReference>
<keyword evidence="10" id="KW-1015">Disulfide bond</keyword>
<keyword evidence="4" id="KW-0479">Metal-binding</keyword>
<evidence type="ECO:0000256" key="12">
    <source>
        <dbReference type="ARBA" id="ARBA00023326"/>
    </source>
</evidence>
<proteinExistence type="inferred from homology"/>
<evidence type="ECO:0000256" key="13">
    <source>
        <dbReference type="ARBA" id="ARBA00044502"/>
    </source>
</evidence>
<evidence type="ECO:0000313" key="18">
    <source>
        <dbReference type="EMBL" id="KAK1573135.1"/>
    </source>
</evidence>
<sequence>MDSTVTSLLGSAALVAAHGIVNNAVIGGKNFTFYQPYQDPYMKPAPERISRAIQSNGPVEDVTSIDIQCGAATAGGGTNPAKLVAKAAAGEEVTLDWTIWPDSHIGPTITYMAKCANNDCTTWQPGKDAAWFKIQEQGREGTSNNWGATPLMKAGNSGVKYTIPECIAPGQYLVRHEIIALHAAFSYPGAQFYPSCHQIEVTGSGSINPSDLVAFPGAYKGTDAGITYDAYKAQPYTIPGPKVFSCSGSGSGSAPVSSAAPAPSAPAATTAPATPSQTAVADDDEDCPATTTAAAPVATSTQPASDEEDDCPAETPSATSSAVASGPTAKEVDAEEDDCPAETPATTTHASPVATPTKAANDEEDDCPAETPSATPTPTQSANDDEDDCPAESTAPVVATPTKAANDDEDDCPAETPSATPTPTQSANDDEDDCPAESTAPVVAAPTAAAGDDEDDCPAETPSATPRVKRMTIHERRLV</sequence>
<evidence type="ECO:0000256" key="5">
    <source>
        <dbReference type="ARBA" id="ARBA00022729"/>
    </source>
</evidence>
<organism evidence="18 19">
    <name type="scientific">Colletotrichum navitas</name>
    <dbReference type="NCBI Taxonomy" id="681940"/>
    <lineage>
        <taxon>Eukaryota</taxon>
        <taxon>Fungi</taxon>
        <taxon>Dikarya</taxon>
        <taxon>Ascomycota</taxon>
        <taxon>Pezizomycotina</taxon>
        <taxon>Sordariomycetes</taxon>
        <taxon>Hypocreomycetidae</taxon>
        <taxon>Glomerellales</taxon>
        <taxon>Glomerellaceae</taxon>
        <taxon>Colletotrichum</taxon>
        <taxon>Colletotrichum graminicola species complex</taxon>
    </lineage>
</organism>
<feature type="compositionally biased region" description="Low complexity" evidence="16">
    <location>
        <begin position="394"/>
        <end position="404"/>
    </location>
</feature>
<evidence type="ECO:0000256" key="8">
    <source>
        <dbReference type="ARBA" id="ARBA00023008"/>
    </source>
</evidence>
<dbReference type="GeneID" id="85446834"/>
<dbReference type="Pfam" id="PF03443">
    <property type="entry name" value="AA9"/>
    <property type="match status" value="1"/>
</dbReference>
<dbReference type="Proteomes" id="UP001230504">
    <property type="component" value="Unassembled WGS sequence"/>
</dbReference>